<feature type="compositionally biased region" description="Basic and acidic residues" evidence="8">
    <location>
        <begin position="555"/>
        <end position="567"/>
    </location>
</feature>
<feature type="transmembrane region" description="Helical" evidence="9">
    <location>
        <begin position="302"/>
        <end position="326"/>
    </location>
</feature>
<evidence type="ECO:0000256" key="5">
    <source>
        <dbReference type="ARBA" id="ARBA00022692"/>
    </source>
</evidence>
<keyword evidence="6 9" id="KW-1133">Transmembrane helix</keyword>
<dbReference type="PANTHER" id="PTHR30047">
    <property type="entry name" value="HIGH-AFFINITY CHOLINE TRANSPORT PROTEIN-RELATED"/>
    <property type="match status" value="1"/>
</dbReference>
<evidence type="ECO:0000256" key="8">
    <source>
        <dbReference type="SAM" id="MobiDB-lite"/>
    </source>
</evidence>
<dbReference type="InterPro" id="IPR000060">
    <property type="entry name" value="BCCT_transptr"/>
</dbReference>
<evidence type="ECO:0000256" key="9">
    <source>
        <dbReference type="SAM" id="Phobius"/>
    </source>
</evidence>
<dbReference type="PANTHER" id="PTHR30047:SF7">
    <property type="entry name" value="HIGH-AFFINITY CHOLINE TRANSPORT PROTEIN"/>
    <property type="match status" value="1"/>
</dbReference>
<evidence type="ECO:0000313" key="11">
    <source>
        <dbReference type="Proteomes" id="UP000068067"/>
    </source>
</evidence>
<evidence type="ECO:0000256" key="7">
    <source>
        <dbReference type="ARBA" id="ARBA00023136"/>
    </source>
</evidence>
<dbReference type="STRING" id="931089.CDES_10495"/>
<feature type="transmembrane region" description="Helical" evidence="9">
    <location>
        <begin position="129"/>
        <end position="150"/>
    </location>
</feature>
<feature type="transmembrane region" description="Helical" evidence="9">
    <location>
        <begin position="51"/>
        <end position="70"/>
    </location>
</feature>
<gene>
    <name evidence="10" type="ORF">CDES_10495</name>
</gene>
<comment type="subcellular location">
    <subcellularLocation>
        <location evidence="1">Cell membrane</location>
        <topology evidence="1">Multi-pass membrane protein</topology>
    </subcellularLocation>
</comment>
<dbReference type="PATRIC" id="fig|931089.4.peg.2122"/>
<evidence type="ECO:0000256" key="1">
    <source>
        <dbReference type="ARBA" id="ARBA00004651"/>
    </source>
</evidence>
<dbReference type="Pfam" id="PF02028">
    <property type="entry name" value="BCCT"/>
    <property type="match status" value="1"/>
</dbReference>
<feature type="transmembrane region" description="Helical" evidence="9">
    <location>
        <begin position="170"/>
        <end position="203"/>
    </location>
</feature>
<dbReference type="AlphaFoldDB" id="A0A0M4CYG4"/>
<dbReference type="NCBIfam" id="TIGR00842">
    <property type="entry name" value="bcct"/>
    <property type="match status" value="1"/>
</dbReference>
<feature type="transmembrane region" description="Helical" evidence="9">
    <location>
        <begin position="90"/>
        <end position="109"/>
    </location>
</feature>
<feature type="region of interest" description="Disordered" evidence="8">
    <location>
        <begin position="555"/>
        <end position="588"/>
    </location>
</feature>
<dbReference type="GO" id="GO:0005886">
    <property type="term" value="C:plasma membrane"/>
    <property type="evidence" value="ECO:0007669"/>
    <property type="project" value="UniProtKB-SubCell"/>
</dbReference>
<dbReference type="EMBL" id="CP009220">
    <property type="protein sequence ID" value="ALC06475.1"/>
    <property type="molecule type" value="Genomic_DNA"/>
</dbReference>
<keyword evidence="5 9" id="KW-0812">Transmembrane</keyword>
<feature type="transmembrane region" description="Helical" evidence="9">
    <location>
        <begin position="516"/>
        <end position="536"/>
    </location>
</feature>
<feature type="transmembrane region" description="Helical" evidence="9">
    <location>
        <begin position="269"/>
        <end position="290"/>
    </location>
</feature>
<feature type="transmembrane region" description="Helical" evidence="9">
    <location>
        <begin position="441"/>
        <end position="464"/>
    </location>
</feature>
<protein>
    <submittedName>
        <fullName evidence="10">EctP protein</fullName>
    </submittedName>
</protein>
<evidence type="ECO:0000256" key="3">
    <source>
        <dbReference type="ARBA" id="ARBA00022448"/>
    </source>
</evidence>
<reference evidence="10 11" key="1">
    <citation type="submission" date="2014-08" db="EMBL/GenBank/DDBJ databases">
        <title>Complete genome sequence of Corynebacterium deserti GIMN1.010 (=DSM 45689), isolated from desert sand in western China.</title>
        <authorList>
            <person name="Ruckert C."/>
            <person name="Albersmeier A."/>
            <person name="Kalinowski J."/>
        </authorList>
    </citation>
    <scope>NUCLEOTIDE SEQUENCE [LARGE SCALE GENOMIC DNA]</scope>
    <source>
        <strain evidence="10 11">GIMN1.010</strain>
    </source>
</reference>
<dbReference type="Proteomes" id="UP000068067">
    <property type="component" value="Chromosome"/>
</dbReference>
<sequence>MRNLNNFSVFFEIYICSLHLSTNWKNEMSSKIAIEADPEEKRPRRLKSDPFIFSLAVGIIVVFVIATIWLGDTARDAFTEISGWLLGNLGWMYIGGVSLVLIYLIGIFVSRYGRVKLGDDDDEPEHSLIVWFGMLFAGGVGAVLMFWGVAEPINHAYNVPMANEESMSEAAIIQAFAFTFYHFGIHMWVIMALPGLALGYFIYKRKLPPRLSSVFAPLLGRRIYSTPGKLIDVLSIVGTTFGIAVSVGLGVLQINAGMNKLWGTPQVSWVQLLIILVITGVACISVASGLEKGIKLLSNINIGMAVALMFFILFTGPTLTLLRFLVESFGIYASWMPDMMFWTDSFDDNSGWQGKWTVFYWAWTICWSPYVGMFVARISRGRTVREFIGGVLALPAIFGVVWFSVLGRAGIEVELENPGFLTQPTVVEGDVPAALFNVLEVYPWTGVVSAFAMAVIVIFFITSIDSAALVNDMFATGEENKTPTSYRVMWACTIGAVAGSLLIISPESGIATLQEVVIIVAFPFFLVQFVMMYSLLKGMSEDAAAVRRIQTRQWEKTDTPEKLEEHSSQPAPGYDEDGNPLPMPALEHDEDGNIVIPGNVVIGGDLGVVGDVVEDPEEVGNLEASFKIVEQTRPQPKDEYTI</sequence>
<keyword evidence="7 9" id="KW-0472">Membrane</keyword>
<comment type="similarity">
    <text evidence="2">Belongs to the BCCT transporter (TC 2.A.15) family.</text>
</comment>
<keyword evidence="3" id="KW-0813">Transport</keyword>
<dbReference type="KEGG" id="cdx:CDES_10495"/>
<evidence type="ECO:0000256" key="2">
    <source>
        <dbReference type="ARBA" id="ARBA00005658"/>
    </source>
</evidence>
<evidence type="ECO:0000313" key="10">
    <source>
        <dbReference type="EMBL" id="ALC06475.1"/>
    </source>
</evidence>
<name>A0A0M4CYG4_9CORY</name>
<evidence type="ECO:0000256" key="6">
    <source>
        <dbReference type="ARBA" id="ARBA00022989"/>
    </source>
</evidence>
<dbReference type="GO" id="GO:0022857">
    <property type="term" value="F:transmembrane transporter activity"/>
    <property type="evidence" value="ECO:0007669"/>
    <property type="project" value="InterPro"/>
</dbReference>
<feature type="transmembrane region" description="Helical" evidence="9">
    <location>
        <begin position="485"/>
        <end position="504"/>
    </location>
</feature>
<proteinExistence type="inferred from homology"/>
<evidence type="ECO:0000256" key="4">
    <source>
        <dbReference type="ARBA" id="ARBA00022475"/>
    </source>
</evidence>
<feature type="transmembrane region" description="Helical" evidence="9">
    <location>
        <begin position="230"/>
        <end position="249"/>
    </location>
</feature>
<accession>A0A0M4CYG4</accession>
<organism evidence="10 11">
    <name type="scientific">Corynebacterium deserti GIMN1.010</name>
    <dbReference type="NCBI Taxonomy" id="931089"/>
    <lineage>
        <taxon>Bacteria</taxon>
        <taxon>Bacillati</taxon>
        <taxon>Actinomycetota</taxon>
        <taxon>Actinomycetes</taxon>
        <taxon>Mycobacteriales</taxon>
        <taxon>Corynebacteriaceae</taxon>
        <taxon>Corynebacterium</taxon>
    </lineage>
</organism>
<keyword evidence="11" id="KW-1185">Reference proteome</keyword>
<feature type="transmembrane region" description="Helical" evidence="9">
    <location>
        <begin position="358"/>
        <end position="376"/>
    </location>
</feature>
<feature type="transmembrane region" description="Helical" evidence="9">
    <location>
        <begin position="388"/>
        <end position="411"/>
    </location>
</feature>
<keyword evidence="4" id="KW-1003">Cell membrane</keyword>